<name>A0A0Q0CGR1_9PSED</name>
<dbReference type="GO" id="GO:0042284">
    <property type="term" value="F:sphingolipid delta-4 desaturase activity"/>
    <property type="evidence" value="ECO:0007669"/>
    <property type="project" value="TreeGrafter"/>
</dbReference>
<feature type="transmembrane region" description="Helical" evidence="1">
    <location>
        <begin position="126"/>
        <end position="148"/>
    </location>
</feature>
<dbReference type="GO" id="GO:0016020">
    <property type="term" value="C:membrane"/>
    <property type="evidence" value="ECO:0007669"/>
    <property type="project" value="GOC"/>
</dbReference>
<feature type="transmembrane region" description="Helical" evidence="1">
    <location>
        <begin position="252"/>
        <end position="270"/>
    </location>
</feature>
<dbReference type="PATRIC" id="fig|251703.9.peg.72"/>
<keyword evidence="1" id="KW-1133">Transmembrane helix</keyword>
<dbReference type="GO" id="GO:0046513">
    <property type="term" value="P:ceramide biosynthetic process"/>
    <property type="evidence" value="ECO:0007669"/>
    <property type="project" value="TreeGrafter"/>
</dbReference>
<protein>
    <submittedName>
        <fullName evidence="3">Fatty acid desaturase</fullName>
    </submittedName>
</protein>
<dbReference type="PANTHER" id="PTHR12879:SF8">
    <property type="entry name" value="SPHINGOLIPID DELTA(4)-DESATURASE DES1"/>
    <property type="match status" value="1"/>
</dbReference>
<reference evidence="3 4" key="1">
    <citation type="submission" date="2015-09" db="EMBL/GenBank/DDBJ databases">
        <title>Genome announcement of multiple Pseudomonas syringae strains.</title>
        <authorList>
            <person name="Thakur S."/>
            <person name="Wang P.W."/>
            <person name="Gong Y."/>
            <person name="Weir B.S."/>
            <person name="Guttman D.S."/>
        </authorList>
    </citation>
    <scope>NUCLEOTIDE SEQUENCE [LARGE SCALE GENOMIC DNA]</scope>
    <source>
        <strain evidence="3 4">ICMP3963</strain>
    </source>
</reference>
<organism evidence="3 4">
    <name type="scientific">Pseudomonas syringae pv. viburni</name>
    <dbReference type="NCBI Taxonomy" id="251703"/>
    <lineage>
        <taxon>Bacteria</taxon>
        <taxon>Pseudomonadati</taxon>
        <taxon>Pseudomonadota</taxon>
        <taxon>Gammaproteobacteria</taxon>
        <taxon>Pseudomonadales</taxon>
        <taxon>Pseudomonadaceae</taxon>
        <taxon>Pseudomonas</taxon>
    </lineage>
</organism>
<feature type="transmembrane region" description="Helical" evidence="1">
    <location>
        <begin position="60"/>
        <end position="77"/>
    </location>
</feature>
<proteinExistence type="predicted"/>
<dbReference type="PANTHER" id="PTHR12879">
    <property type="entry name" value="SPHINGOLIPID DELTA 4 DESATURASE/C-4 HYDROXYLASE PROTEIN DES2"/>
    <property type="match status" value="1"/>
</dbReference>
<feature type="domain" description="Fatty acid desaturase" evidence="2">
    <location>
        <begin position="272"/>
        <end position="512"/>
    </location>
</feature>
<dbReference type="CDD" id="cd03510">
    <property type="entry name" value="Rhizobitoxine-FADS-like"/>
    <property type="match status" value="1"/>
</dbReference>
<feature type="transmembrane region" description="Helical" evidence="1">
    <location>
        <begin position="97"/>
        <end position="119"/>
    </location>
</feature>
<feature type="transmembrane region" description="Helical" evidence="1">
    <location>
        <begin position="276"/>
        <end position="297"/>
    </location>
</feature>
<dbReference type="InterPro" id="IPR005804">
    <property type="entry name" value="FA_desaturase_dom"/>
</dbReference>
<dbReference type="Pfam" id="PF00487">
    <property type="entry name" value="FA_desaturase"/>
    <property type="match status" value="1"/>
</dbReference>
<dbReference type="Gene3D" id="1.20.144.10">
    <property type="entry name" value="Phosphatidic acid phosphatase type 2/haloperoxidase"/>
    <property type="match status" value="1"/>
</dbReference>
<sequence>MAGPLRAMNLSAQFSAPPLCNHHCAPVSLAEWPLAHVSTATGFIHMHPPHSAASSVDRPFAWLIMYLLVTGLLYFLVTHVPMGSVQLVQPSSIDAHVPLLPFTLPLYLSYTLVMPVLVYMGRQSSWLLPVFFAGALAAGLCLVCHLFWPTMILRPETGAAWLDWLYQLDAPLAASPSGHVALPVAIGVAMAGLRLQKAWVFAVWSVLLMLTVMTTGQHVFTDMAYGAAIGISCGAATLIFKRYAVDLRTLSALLLEWLCILVTIRVALYLADWRFYLLAMLIVAARQHALFVLYHDATHYNLTRRRSTNDFLINLAIGVPGLVPIEFYRPLHLDHHQYAGTEQDPERRFLYYRQPWRFQPLSAKLLLRQLLGDLLMINTLRNIAAYKAAGGAPPKVTRPLIAATLVWLMIVGCLVWQCSIREVGMLAMLWFIPLLTVGTLLQKIRSIAEHSGGPGVTPGWQEWTYAWRVGWLGRFFIWPYHINLHLQHHRTASIPWHALPSAVGKDEKLLPSRALPALMWSGLRRKT</sequence>
<feature type="transmembrane region" description="Helical" evidence="1">
    <location>
        <begin position="198"/>
        <end position="217"/>
    </location>
</feature>
<evidence type="ECO:0000313" key="4">
    <source>
        <dbReference type="Proteomes" id="UP000050317"/>
    </source>
</evidence>
<dbReference type="EMBL" id="LJRR01000389">
    <property type="protein sequence ID" value="KPZ10556.1"/>
    <property type="molecule type" value="Genomic_DNA"/>
</dbReference>
<evidence type="ECO:0000313" key="3">
    <source>
        <dbReference type="EMBL" id="KPZ10556.1"/>
    </source>
</evidence>
<gene>
    <name evidence="3" type="ORF">ALO40_00056</name>
</gene>
<comment type="caution">
    <text evidence="3">The sequence shown here is derived from an EMBL/GenBank/DDBJ whole genome shotgun (WGS) entry which is preliminary data.</text>
</comment>
<evidence type="ECO:0000259" key="2">
    <source>
        <dbReference type="Pfam" id="PF00487"/>
    </source>
</evidence>
<feature type="transmembrane region" description="Helical" evidence="1">
    <location>
        <begin position="423"/>
        <end position="441"/>
    </location>
</feature>
<keyword evidence="1" id="KW-0812">Transmembrane</keyword>
<feature type="transmembrane region" description="Helical" evidence="1">
    <location>
        <begin position="223"/>
        <end position="240"/>
    </location>
</feature>
<dbReference type="Proteomes" id="UP000050317">
    <property type="component" value="Unassembled WGS sequence"/>
</dbReference>
<evidence type="ECO:0000256" key="1">
    <source>
        <dbReference type="SAM" id="Phobius"/>
    </source>
</evidence>
<accession>A0A0Q0CGR1</accession>
<feature type="transmembrane region" description="Helical" evidence="1">
    <location>
        <begin position="168"/>
        <end position="191"/>
    </location>
</feature>
<keyword evidence="1" id="KW-0472">Membrane</keyword>
<dbReference type="AlphaFoldDB" id="A0A0Q0CGR1"/>
<feature type="transmembrane region" description="Helical" evidence="1">
    <location>
        <begin position="400"/>
        <end position="417"/>
    </location>
</feature>